<dbReference type="InterPro" id="IPR038780">
    <property type="entry name" value="ALN"/>
</dbReference>
<dbReference type="Ensembl" id="ENSMAMT00000035920.2">
    <property type="protein sequence ID" value="ENSMAMP00000035020.1"/>
    <property type="gene ID" value="ENSMAMG00000023513.2"/>
</dbReference>
<dbReference type="AlphaFoldDB" id="A0A3Q3T2J3"/>
<evidence type="ECO:0000256" key="1">
    <source>
        <dbReference type="SAM" id="Phobius"/>
    </source>
</evidence>
<organism evidence="2 3">
    <name type="scientific">Mastacembelus armatus</name>
    <name type="common">zig-zag eel</name>
    <dbReference type="NCBI Taxonomy" id="205130"/>
    <lineage>
        <taxon>Eukaryota</taxon>
        <taxon>Metazoa</taxon>
        <taxon>Chordata</taxon>
        <taxon>Craniata</taxon>
        <taxon>Vertebrata</taxon>
        <taxon>Euteleostomi</taxon>
        <taxon>Actinopterygii</taxon>
        <taxon>Neopterygii</taxon>
        <taxon>Teleostei</taxon>
        <taxon>Neoteleostei</taxon>
        <taxon>Acanthomorphata</taxon>
        <taxon>Anabantaria</taxon>
        <taxon>Synbranchiformes</taxon>
        <taxon>Mastacembelidae</taxon>
        <taxon>Mastacembelus</taxon>
    </lineage>
</organism>
<dbReference type="Proteomes" id="UP000261640">
    <property type="component" value="Unplaced"/>
</dbReference>
<reference evidence="2" key="1">
    <citation type="submission" date="2025-08" db="UniProtKB">
        <authorList>
            <consortium name="Ensembl"/>
        </authorList>
    </citation>
    <scope>IDENTIFICATION</scope>
</reference>
<proteinExistence type="predicted"/>
<keyword evidence="1" id="KW-0472">Membrane</keyword>
<name>A0A3Q3T2J3_9TELE</name>
<accession>A0A3Q3T2J3</accession>
<evidence type="ECO:0000313" key="2">
    <source>
        <dbReference type="Ensembl" id="ENSMAMP00000035020.1"/>
    </source>
</evidence>
<keyword evidence="3" id="KW-1185">Reference proteome</keyword>
<reference evidence="2" key="2">
    <citation type="submission" date="2025-09" db="UniProtKB">
        <authorList>
            <consortium name="Ensembl"/>
        </authorList>
    </citation>
    <scope>IDENTIFICATION</scope>
</reference>
<dbReference type="GeneTree" id="ENSGT01150000289331"/>
<dbReference type="Pfam" id="PF17696">
    <property type="entry name" value="ALN"/>
    <property type="match status" value="1"/>
</dbReference>
<evidence type="ECO:0000313" key="3">
    <source>
        <dbReference type="Proteomes" id="UP000261640"/>
    </source>
</evidence>
<sequence>MGSGATPETEPSRDLKTVHSLPKHSYWFDFWVFVLIDVALFFVVYFMVP</sequence>
<keyword evidence="1" id="KW-0812">Transmembrane</keyword>
<dbReference type="PANTHER" id="PTHR37367:SF1">
    <property type="entry name" value="CHROMOSOME 4 OPEN READING FRAME 3"/>
    <property type="match status" value="1"/>
</dbReference>
<dbReference type="InParanoid" id="A0A3Q3T2J3"/>
<feature type="transmembrane region" description="Helical" evidence="1">
    <location>
        <begin position="30"/>
        <end position="48"/>
    </location>
</feature>
<protein>
    <submittedName>
        <fullName evidence="2">Uncharacterized protein</fullName>
    </submittedName>
</protein>
<keyword evidence="1" id="KW-1133">Transmembrane helix</keyword>
<dbReference type="PANTHER" id="PTHR37367">
    <property type="entry name" value="CHROMOSOME 4 OPEN READING FRAME 3"/>
    <property type="match status" value="1"/>
</dbReference>